<feature type="transmembrane region" description="Helical" evidence="1">
    <location>
        <begin position="20"/>
        <end position="41"/>
    </location>
</feature>
<evidence type="ECO:0000313" key="4">
    <source>
        <dbReference type="WBParaSite" id="HNAJ_0001019701-mRNA-1"/>
    </source>
</evidence>
<protein>
    <submittedName>
        <fullName evidence="4">Ovule protein</fullName>
    </submittedName>
</protein>
<keyword evidence="1" id="KW-1133">Transmembrane helix</keyword>
<reference evidence="2 3" key="2">
    <citation type="submission" date="2018-11" db="EMBL/GenBank/DDBJ databases">
        <authorList>
            <consortium name="Pathogen Informatics"/>
        </authorList>
    </citation>
    <scope>NUCLEOTIDE SEQUENCE [LARGE SCALE GENOMIC DNA]</scope>
</reference>
<dbReference type="AlphaFoldDB" id="A0A0R3TRI1"/>
<dbReference type="Proteomes" id="UP000278807">
    <property type="component" value="Unassembled WGS sequence"/>
</dbReference>
<organism evidence="4">
    <name type="scientific">Rodentolepis nana</name>
    <name type="common">Dwarf tapeworm</name>
    <name type="synonym">Hymenolepis nana</name>
    <dbReference type="NCBI Taxonomy" id="102285"/>
    <lineage>
        <taxon>Eukaryota</taxon>
        <taxon>Metazoa</taxon>
        <taxon>Spiralia</taxon>
        <taxon>Lophotrochozoa</taxon>
        <taxon>Platyhelminthes</taxon>
        <taxon>Cestoda</taxon>
        <taxon>Eucestoda</taxon>
        <taxon>Cyclophyllidea</taxon>
        <taxon>Hymenolepididae</taxon>
        <taxon>Rodentolepis</taxon>
    </lineage>
</organism>
<sequence>MICDVVYEPHGLRLCYPRDAVTVFFGVSCFLFCCLCQFTFVEVPEVLFLKSSPFYAEVPVHIFQDSPCLPDGIKVGPCDEPYSTLLL</sequence>
<dbReference type="EMBL" id="UZAE01012923">
    <property type="protein sequence ID" value="VDO07401.1"/>
    <property type="molecule type" value="Genomic_DNA"/>
</dbReference>
<dbReference type="WBParaSite" id="HNAJ_0001019701-mRNA-1">
    <property type="protein sequence ID" value="HNAJ_0001019701-mRNA-1"/>
    <property type="gene ID" value="HNAJ_0001019701"/>
</dbReference>
<reference evidence="4" key="1">
    <citation type="submission" date="2017-02" db="UniProtKB">
        <authorList>
            <consortium name="WormBaseParasite"/>
        </authorList>
    </citation>
    <scope>IDENTIFICATION</scope>
</reference>
<accession>A0A0R3TRI1</accession>
<evidence type="ECO:0000256" key="1">
    <source>
        <dbReference type="SAM" id="Phobius"/>
    </source>
</evidence>
<keyword evidence="3" id="KW-1185">Reference proteome</keyword>
<keyword evidence="1" id="KW-0472">Membrane</keyword>
<proteinExistence type="predicted"/>
<gene>
    <name evidence="2" type="ORF">HNAJ_LOCUS10192</name>
</gene>
<name>A0A0R3TRI1_RODNA</name>
<evidence type="ECO:0000313" key="2">
    <source>
        <dbReference type="EMBL" id="VDO07401.1"/>
    </source>
</evidence>
<evidence type="ECO:0000313" key="3">
    <source>
        <dbReference type="Proteomes" id="UP000278807"/>
    </source>
</evidence>
<keyword evidence="1" id="KW-0812">Transmembrane</keyword>